<dbReference type="EMBL" id="QTUA01000001">
    <property type="protein sequence ID" value="REF32125.1"/>
    <property type="molecule type" value="Genomic_DNA"/>
</dbReference>
<evidence type="ECO:0000256" key="2">
    <source>
        <dbReference type="ARBA" id="ARBA00022649"/>
    </source>
</evidence>
<dbReference type="Pfam" id="PF00583">
    <property type="entry name" value="Acetyltransf_1"/>
    <property type="match status" value="1"/>
</dbReference>
<protein>
    <submittedName>
        <fullName evidence="7">Acetyltransferase (GNAT) family protein</fullName>
    </submittedName>
</protein>
<dbReference type="AlphaFoldDB" id="A0A3D9UZS6"/>
<dbReference type="SUPFAM" id="SSF55729">
    <property type="entry name" value="Acyl-CoA N-acyltransferases (Nat)"/>
    <property type="match status" value="1"/>
</dbReference>
<evidence type="ECO:0000256" key="5">
    <source>
        <dbReference type="ARBA" id="ARBA00049880"/>
    </source>
</evidence>
<comment type="caution">
    <text evidence="7">The sequence shown here is derived from an EMBL/GenBank/DDBJ whole genome shotgun (WGS) entry which is preliminary data.</text>
</comment>
<sequence>MTGRPTRPRKLARADDVSAFDSGAPELDRWLHRYAWENLRANNAITYVTTLDERVVGYYAIAAGGIEREAVPSVLQRGARPNPLPVIVLARLAVDSSVAGAGVGAGLLRDALERSALLSEALGAAALLIHARDEVARDFYLHNGDFVASPVDELQLLVPMKVLRATFLA</sequence>
<dbReference type="PANTHER" id="PTHR36449">
    <property type="entry name" value="ACETYLTRANSFERASE-RELATED"/>
    <property type="match status" value="1"/>
</dbReference>
<evidence type="ECO:0000256" key="3">
    <source>
        <dbReference type="ARBA" id="ARBA00022679"/>
    </source>
</evidence>
<evidence type="ECO:0000259" key="6">
    <source>
        <dbReference type="PROSITE" id="PS51186"/>
    </source>
</evidence>
<organism evidence="7 8">
    <name type="scientific">Calidifontibacter indicus</name>
    <dbReference type="NCBI Taxonomy" id="419650"/>
    <lineage>
        <taxon>Bacteria</taxon>
        <taxon>Bacillati</taxon>
        <taxon>Actinomycetota</taxon>
        <taxon>Actinomycetes</taxon>
        <taxon>Micrococcales</taxon>
        <taxon>Dermacoccaceae</taxon>
        <taxon>Calidifontibacter</taxon>
    </lineage>
</organism>
<dbReference type="RefSeq" id="WP_115923871.1">
    <property type="nucleotide sequence ID" value="NZ_QTUA01000001.1"/>
</dbReference>
<dbReference type="OrthoDB" id="9799147at2"/>
<feature type="domain" description="N-acetyltransferase" evidence="6">
    <location>
        <begin position="1"/>
        <end position="165"/>
    </location>
</feature>
<keyword evidence="1" id="KW-0678">Repressor</keyword>
<dbReference type="InterPro" id="IPR016181">
    <property type="entry name" value="Acyl_CoA_acyltransferase"/>
</dbReference>
<dbReference type="GO" id="GO:0016747">
    <property type="term" value="F:acyltransferase activity, transferring groups other than amino-acyl groups"/>
    <property type="evidence" value="ECO:0007669"/>
    <property type="project" value="InterPro"/>
</dbReference>
<evidence type="ECO:0000313" key="7">
    <source>
        <dbReference type="EMBL" id="REF32125.1"/>
    </source>
</evidence>
<reference evidence="7 8" key="1">
    <citation type="submission" date="2018-08" db="EMBL/GenBank/DDBJ databases">
        <title>Sequencing the genomes of 1000 actinobacteria strains.</title>
        <authorList>
            <person name="Klenk H.-P."/>
        </authorList>
    </citation>
    <scope>NUCLEOTIDE SEQUENCE [LARGE SCALE GENOMIC DNA]</scope>
    <source>
        <strain evidence="7 8">DSM 22967</strain>
    </source>
</reference>
<evidence type="ECO:0000256" key="4">
    <source>
        <dbReference type="ARBA" id="ARBA00023315"/>
    </source>
</evidence>
<accession>A0A3D9UZS6</accession>
<dbReference type="PANTHER" id="PTHR36449:SF1">
    <property type="entry name" value="ACETYLTRANSFERASE"/>
    <property type="match status" value="1"/>
</dbReference>
<dbReference type="InterPro" id="IPR000182">
    <property type="entry name" value="GNAT_dom"/>
</dbReference>
<proteinExistence type="predicted"/>
<keyword evidence="4" id="KW-0012">Acyltransferase</keyword>
<dbReference type="PROSITE" id="PS51186">
    <property type="entry name" value="GNAT"/>
    <property type="match status" value="1"/>
</dbReference>
<comment type="catalytic activity">
    <reaction evidence="5">
        <text>glycyl-tRNA(Gly) + acetyl-CoA = N-acetylglycyl-tRNA(Gly) + CoA + H(+)</text>
        <dbReference type="Rhea" id="RHEA:81867"/>
        <dbReference type="Rhea" id="RHEA-COMP:9683"/>
        <dbReference type="Rhea" id="RHEA-COMP:19766"/>
        <dbReference type="ChEBI" id="CHEBI:15378"/>
        <dbReference type="ChEBI" id="CHEBI:57287"/>
        <dbReference type="ChEBI" id="CHEBI:57288"/>
        <dbReference type="ChEBI" id="CHEBI:78522"/>
        <dbReference type="ChEBI" id="CHEBI:232036"/>
    </reaction>
</comment>
<evidence type="ECO:0000313" key="8">
    <source>
        <dbReference type="Proteomes" id="UP000256253"/>
    </source>
</evidence>
<dbReference type="Proteomes" id="UP000256253">
    <property type="component" value="Unassembled WGS sequence"/>
</dbReference>
<dbReference type="Gene3D" id="3.40.630.30">
    <property type="match status" value="1"/>
</dbReference>
<keyword evidence="3 7" id="KW-0808">Transferase</keyword>
<keyword evidence="2" id="KW-1277">Toxin-antitoxin system</keyword>
<name>A0A3D9UZS6_9MICO</name>
<evidence type="ECO:0000256" key="1">
    <source>
        <dbReference type="ARBA" id="ARBA00022491"/>
    </source>
</evidence>
<keyword evidence="8" id="KW-1185">Reference proteome</keyword>
<gene>
    <name evidence="7" type="ORF">DFJ65_3221</name>
</gene>